<dbReference type="Proteomes" id="UP000461670">
    <property type="component" value="Unassembled WGS sequence"/>
</dbReference>
<evidence type="ECO:0000256" key="4">
    <source>
        <dbReference type="ARBA" id="ARBA00023002"/>
    </source>
</evidence>
<evidence type="ECO:0000256" key="1">
    <source>
        <dbReference type="ARBA" id="ARBA00001974"/>
    </source>
</evidence>
<evidence type="ECO:0000259" key="6">
    <source>
        <dbReference type="Pfam" id="PF01266"/>
    </source>
</evidence>
<keyword evidence="4" id="KW-0560">Oxidoreductase</keyword>
<comment type="caution">
    <text evidence="7">The sequence shown here is derived from an EMBL/GenBank/DDBJ whole genome shotgun (WGS) entry which is preliminary data.</text>
</comment>
<evidence type="ECO:0000313" key="8">
    <source>
        <dbReference type="Proteomes" id="UP000461670"/>
    </source>
</evidence>
<dbReference type="GO" id="GO:0047545">
    <property type="term" value="F:(S)-2-hydroxyglutarate dehydrogenase activity"/>
    <property type="evidence" value="ECO:0007669"/>
    <property type="project" value="TreeGrafter"/>
</dbReference>
<dbReference type="PANTHER" id="PTHR43104:SF4">
    <property type="entry name" value="L-2-HYDROXYGLUTARATE DEHYDROGENASE, MITOCHONDRIAL"/>
    <property type="match status" value="1"/>
</dbReference>
<evidence type="ECO:0000313" key="7">
    <source>
        <dbReference type="EMBL" id="KAF1019018.1"/>
    </source>
</evidence>
<accession>A0A7V8FL68</accession>
<reference evidence="8" key="1">
    <citation type="journal article" date="2020" name="MBio">
        <title>Horizontal gene transfer to a defensive symbiont with a reduced genome amongst a multipartite beetle microbiome.</title>
        <authorList>
            <person name="Waterworth S.C."/>
            <person name="Florez L.V."/>
            <person name="Rees E.R."/>
            <person name="Hertweck C."/>
            <person name="Kaltenpoth M."/>
            <person name="Kwan J.C."/>
        </authorList>
    </citation>
    <scope>NUCLEOTIDE SEQUENCE [LARGE SCALE GENOMIC DNA]</scope>
</reference>
<dbReference type="PANTHER" id="PTHR43104">
    <property type="entry name" value="L-2-HYDROXYGLUTARATE DEHYDROGENASE, MITOCHONDRIAL"/>
    <property type="match status" value="1"/>
</dbReference>
<dbReference type="Gene3D" id="3.50.50.60">
    <property type="entry name" value="FAD/NAD(P)-binding domain"/>
    <property type="match status" value="1"/>
</dbReference>
<dbReference type="InterPro" id="IPR006076">
    <property type="entry name" value="FAD-dep_OxRdtase"/>
</dbReference>
<sequence length="373" mass="38647">MEKLDALVVGAGVVGLAVGRALAQAGLETVVAEATPAIGQGMSSRNSEVIHAGLYYAPGSLKARLCVRGKALMVALCAERGVDHRPCGKLVVATDETQHAALHRLAAQARANGVEVALLTAAEACALEPALRCTAALSSPSTGIVDSHGFMLALQGDLEHAGGAVALGSEVERVALGAGDDGRHVVTVAGETYGVRVLVNAAGLSAPLLAARFDGLAPAHVPPARFAKGSYYAYAGPSPFSRLIYPAPVDAWLGVHLTLDLGGQARFGPNLQWLDIASPEQIDYAVDPARAEVFYDAVRRYWPELPDGSLQPAYSGVRAKIHGPGEPAPDFRIDGPRQHGVAGLVNLLGVESPGLTSSLAIAEYVHTMLLEAS</sequence>
<feature type="domain" description="FAD dependent oxidoreductase" evidence="6">
    <location>
        <begin position="5"/>
        <end position="365"/>
    </location>
</feature>
<dbReference type="Pfam" id="PF01266">
    <property type="entry name" value="DAO"/>
    <property type="match status" value="1"/>
</dbReference>
<organism evidence="7 8">
    <name type="scientific">Paracidovorax wautersii</name>
    <dbReference type="NCBI Taxonomy" id="1177982"/>
    <lineage>
        <taxon>Bacteria</taxon>
        <taxon>Pseudomonadati</taxon>
        <taxon>Pseudomonadota</taxon>
        <taxon>Betaproteobacteria</taxon>
        <taxon>Burkholderiales</taxon>
        <taxon>Comamonadaceae</taxon>
        <taxon>Paracidovorax</taxon>
    </lineage>
</organism>
<keyword evidence="3" id="KW-0274">FAD</keyword>
<comment type="similarity">
    <text evidence="5">Belongs to the L2HGDH family.</text>
</comment>
<evidence type="ECO:0000256" key="5">
    <source>
        <dbReference type="ARBA" id="ARBA00037941"/>
    </source>
</evidence>
<gene>
    <name evidence="7" type="primary">lhgO</name>
    <name evidence="7" type="ORF">GAK30_03361</name>
</gene>
<dbReference type="SUPFAM" id="SSF51905">
    <property type="entry name" value="FAD/NAD(P)-binding domain"/>
    <property type="match status" value="1"/>
</dbReference>
<dbReference type="EMBL" id="WNDQ01000067">
    <property type="protein sequence ID" value="KAF1019018.1"/>
    <property type="molecule type" value="Genomic_DNA"/>
</dbReference>
<dbReference type="Gene3D" id="3.30.9.10">
    <property type="entry name" value="D-Amino Acid Oxidase, subunit A, domain 2"/>
    <property type="match status" value="1"/>
</dbReference>
<keyword evidence="2" id="KW-0285">Flavoprotein</keyword>
<evidence type="ECO:0000256" key="2">
    <source>
        <dbReference type="ARBA" id="ARBA00022630"/>
    </source>
</evidence>
<evidence type="ECO:0000256" key="3">
    <source>
        <dbReference type="ARBA" id="ARBA00022827"/>
    </source>
</evidence>
<dbReference type="AlphaFoldDB" id="A0A7V8FL68"/>
<dbReference type="InterPro" id="IPR036188">
    <property type="entry name" value="FAD/NAD-bd_sf"/>
</dbReference>
<proteinExistence type="inferred from homology"/>
<name>A0A7V8FL68_9BURK</name>
<comment type="cofactor">
    <cofactor evidence="1">
        <name>FAD</name>
        <dbReference type="ChEBI" id="CHEBI:57692"/>
    </cofactor>
</comment>
<protein>
    <submittedName>
        <fullName evidence="7">L-2-hydroxyglutarate oxidase LhgO</fullName>
    </submittedName>
</protein>